<dbReference type="RefSeq" id="WP_224190595.1">
    <property type="nucleotide sequence ID" value="NZ_JAIRAU010000001.1"/>
</dbReference>
<feature type="domain" description="Helix-turn-helix" evidence="1">
    <location>
        <begin position="1"/>
        <end position="50"/>
    </location>
</feature>
<comment type="caution">
    <text evidence="2">The sequence shown here is derived from an EMBL/GenBank/DDBJ whole genome shotgun (WGS) entry which is preliminary data.</text>
</comment>
<dbReference type="InterPro" id="IPR041657">
    <property type="entry name" value="HTH_17"/>
</dbReference>
<accession>A0ABS7TIM6</accession>
<sequence>MTVEELAALLHTSKGAVYARHARGGIPGGVRLGRTLRFDPRIIAQWLSANSASAGGRS</sequence>
<evidence type="ECO:0000313" key="2">
    <source>
        <dbReference type="EMBL" id="MBZ5708081.1"/>
    </source>
</evidence>
<dbReference type="Proteomes" id="UP001139031">
    <property type="component" value="Unassembled WGS sequence"/>
</dbReference>
<organism evidence="2 3">
    <name type="scientific">Nannocystis pusilla</name>
    <dbReference type="NCBI Taxonomy" id="889268"/>
    <lineage>
        <taxon>Bacteria</taxon>
        <taxon>Pseudomonadati</taxon>
        <taxon>Myxococcota</taxon>
        <taxon>Polyangia</taxon>
        <taxon>Nannocystales</taxon>
        <taxon>Nannocystaceae</taxon>
        <taxon>Nannocystis</taxon>
    </lineage>
</organism>
<name>A0ABS7TIM6_9BACT</name>
<gene>
    <name evidence="2" type="ORF">K7C98_02350</name>
</gene>
<reference evidence="2" key="1">
    <citation type="submission" date="2021-08" db="EMBL/GenBank/DDBJ databases">
        <authorList>
            <person name="Stevens D.C."/>
        </authorList>
    </citation>
    <scope>NUCLEOTIDE SEQUENCE</scope>
    <source>
        <strain evidence="2">DSM 53165</strain>
    </source>
</reference>
<keyword evidence="3" id="KW-1185">Reference proteome</keyword>
<dbReference type="Pfam" id="PF12728">
    <property type="entry name" value="HTH_17"/>
    <property type="match status" value="1"/>
</dbReference>
<dbReference type="EMBL" id="JAIRAU010000001">
    <property type="protein sequence ID" value="MBZ5708081.1"/>
    <property type="molecule type" value="Genomic_DNA"/>
</dbReference>
<protein>
    <submittedName>
        <fullName evidence="2">Helix-turn-helix domain-containing protein</fullName>
    </submittedName>
</protein>
<proteinExistence type="predicted"/>
<evidence type="ECO:0000259" key="1">
    <source>
        <dbReference type="Pfam" id="PF12728"/>
    </source>
</evidence>
<evidence type="ECO:0000313" key="3">
    <source>
        <dbReference type="Proteomes" id="UP001139031"/>
    </source>
</evidence>